<reference evidence="5" key="1">
    <citation type="submission" date="2018-02" db="EMBL/GenBank/DDBJ databases">
        <authorList>
            <person name="Cohen D.B."/>
            <person name="Kent A.D."/>
        </authorList>
    </citation>
    <scope>NUCLEOTIDE SEQUENCE</scope>
</reference>
<dbReference type="GO" id="GO:0016042">
    <property type="term" value="P:lipid catabolic process"/>
    <property type="evidence" value="ECO:0007669"/>
    <property type="project" value="UniProtKB-KW"/>
</dbReference>
<keyword evidence="4" id="KW-0732">Signal</keyword>
<keyword evidence="2" id="KW-0378">Hydrolase</keyword>
<dbReference type="PANTHER" id="PTHR45648">
    <property type="entry name" value="GDSL LIPASE/ACYLHYDROLASE FAMILY PROTEIN (AFU_ORTHOLOGUE AFUA_4G14700)"/>
    <property type="match status" value="1"/>
</dbReference>
<evidence type="ECO:0000256" key="3">
    <source>
        <dbReference type="ARBA" id="ARBA00022963"/>
    </source>
</evidence>
<dbReference type="InterPro" id="IPR051058">
    <property type="entry name" value="GDSL_Est/Lipase"/>
</dbReference>
<evidence type="ECO:0000256" key="4">
    <source>
        <dbReference type="SAM" id="SignalP"/>
    </source>
</evidence>
<dbReference type="InterPro" id="IPR001087">
    <property type="entry name" value="GDSL"/>
</dbReference>
<dbReference type="Gene3D" id="3.40.50.1110">
    <property type="entry name" value="SGNH hydrolase"/>
    <property type="match status" value="1"/>
</dbReference>
<sequence length="254" mass="27803">MAKRWALIFLFLAAIVLNIADAALPAILHWGTQQLMLGPTISCQAARKWPIFLTMASIFLTLDLLEAKLMGYKRSPPPFLSFVNSSSGLKKQSIKGINFASGGAGIFYITGQSMLKIQKNVIPLAEQIQQFSTVQSSLMATMGHAATEKFLSKSLVFISIGSNDIFGYYHSKSSLPKQDFMSALGLTYENHLKGLLNLGARKFGIISVPPIGRCPSQRIYNATGGCLEELNDHARAFHAMLDSLLYKLSSAHTK</sequence>
<dbReference type="EMBL" id="OIVN01003513">
    <property type="protein sequence ID" value="SPD11781.1"/>
    <property type="molecule type" value="Genomic_DNA"/>
</dbReference>
<feature type="signal peptide" evidence="4">
    <location>
        <begin position="1"/>
        <end position="22"/>
    </location>
</feature>
<dbReference type="AlphaFoldDB" id="A0A2N9HJA7"/>
<accession>A0A2N9HJA7</accession>
<proteinExistence type="inferred from homology"/>
<feature type="chain" id="PRO_5014705632" description="SGNH hydrolase-type esterase domain-containing protein" evidence="4">
    <location>
        <begin position="23"/>
        <end position="254"/>
    </location>
</feature>
<dbReference type="InterPro" id="IPR036514">
    <property type="entry name" value="SGNH_hydro_sf"/>
</dbReference>
<dbReference type="Pfam" id="PF00657">
    <property type="entry name" value="Lipase_GDSL"/>
    <property type="match status" value="1"/>
</dbReference>
<name>A0A2N9HJA7_FAGSY</name>
<comment type="similarity">
    <text evidence="1">Belongs to the 'GDSL' lipolytic enzyme family.</text>
</comment>
<evidence type="ECO:0000256" key="2">
    <source>
        <dbReference type="ARBA" id="ARBA00022801"/>
    </source>
</evidence>
<evidence type="ECO:0000256" key="1">
    <source>
        <dbReference type="ARBA" id="ARBA00008668"/>
    </source>
</evidence>
<gene>
    <name evidence="5" type="ORF">FSB_LOCUS39663</name>
</gene>
<protein>
    <recommendedName>
        <fullName evidence="6">SGNH hydrolase-type esterase domain-containing protein</fullName>
    </recommendedName>
</protein>
<evidence type="ECO:0000313" key="5">
    <source>
        <dbReference type="EMBL" id="SPD11781.1"/>
    </source>
</evidence>
<keyword evidence="3" id="KW-0442">Lipid degradation</keyword>
<dbReference type="GO" id="GO:0016788">
    <property type="term" value="F:hydrolase activity, acting on ester bonds"/>
    <property type="evidence" value="ECO:0007669"/>
    <property type="project" value="InterPro"/>
</dbReference>
<dbReference type="PANTHER" id="PTHR45648:SF17">
    <property type="entry name" value="GDSL ESTERASE_LIPASE"/>
    <property type="match status" value="1"/>
</dbReference>
<evidence type="ECO:0008006" key="6">
    <source>
        <dbReference type="Google" id="ProtNLM"/>
    </source>
</evidence>
<organism evidence="5">
    <name type="scientific">Fagus sylvatica</name>
    <name type="common">Beechnut</name>
    <dbReference type="NCBI Taxonomy" id="28930"/>
    <lineage>
        <taxon>Eukaryota</taxon>
        <taxon>Viridiplantae</taxon>
        <taxon>Streptophyta</taxon>
        <taxon>Embryophyta</taxon>
        <taxon>Tracheophyta</taxon>
        <taxon>Spermatophyta</taxon>
        <taxon>Magnoliopsida</taxon>
        <taxon>eudicotyledons</taxon>
        <taxon>Gunneridae</taxon>
        <taxon>Pentapetalae</taxon>
        <taxon>rosids</taxon>
        <taxon>fabids</taxon>
        <taxon>Fagales</taxon>
        <taxon>Fagaceae</taxon>
        <taxon>Fagus</taxon>
    </lineage>
</organism>
<keyword evidence="3" id="KW-0443">Lipid metabolism</keyword>